<dbReference type="InterPro" id="IPR009057">
    <property type="entry name" value="Homeodomain-like_sf"/>
</dbReference>
<feature type="DNA-binding region" description="H-T-H motif" evidence="2">
    <location>
        <begin position="40"/>
        <end position="59"/>
    </location>
</feature>
<name>H5TTG0_GORO1</name>
<protein>
    <submittedName>
        <fullName evidence="4">TetR family transcriptional regulator</fullName>
    </submittedName>
</protein>
<dbReference type="SUPFAM" id="SSF46689">
    <property type="entry name" value="Homeodomain-like"/>
    <property type="match status" value="1"/>
</dbReference>
<dbReference type="InterPro" id="IPR050109">
    <property type="entry name" value="HTH-type_TetR-like_transc_reg"/>
</dbReference>
<accession>H5TTG0</accession>
<dbReference type="GO" id="GO:0003700">
    <property type="term" value="F:DNA-binding transcription factor activity"/>
    <property type="evidence" value="ECO:0007669"/>
    <property type="project" value="TreeGrafter"/>
</dbReference>
<evidence type="ECO:0000256" key="2">
    <source>
        <dbReference type="PROSITE-ProRule" id="PRU00335"/>
    </source>
</evidence>
<feature type="domain" description="HTH tetR-type" evidence="3">
    <location>
        <begin position="17"/>
        <end position="77"/>
    </location>
</feature>
<dbReference type="PROSITE" id="PS50977">
    <property type="entry name" value="HTH_TETR_2"/>
    <property type="match status" value="1"/>
</dbReference>
<evidence type="ECO:0000256" key="1">
    <source>
        <dbReference type="ARBA" id="ARBA00023125"/>
    </source>
</evidence>
<evidence type="ECO:0000259" key="3">
    <source>
        <dbReference type="PROSITE" id="PS50977"/>
    </source>
</evidence>
<organism evidence="4 5">
    <name type="scientific">Gordonia otitidis (strain DSM 44809 / CCUG 52243 / JCM 12355 / NBRC 100426 / IFM 10032)</name>
    <dbReference type="NCBI Taxonomy" id="1108044"/>
    <lineage>
        <taxon>Bacteria</taxon>
        <taxon>Bacillati</taxon>
        <taxon>Actinomycetota</taxon>
        <taxon>Actinomycetes</taxon>
        <taxon>Mycobacteriales</taxon>
        <taxon>Gordoniaceae</taxon>
        <taxon>Gordonia</taxon>
    </lineage>
</organism>
<keyword evidence="5" id="KW-1185">Reference proteome</keyword>
<dbReference type="PANTHER" id="PTHR30055">
    <property type="entry name" value="HTH-TYPE TRANSCRIPTIONAL REGULATOR RUTR"/>
    <property type="match status" value="1"/>
</dbReference>
<dbReference type="PANTHER" id="PTHR30055:SF242">
    <property type="entry name" value="HTH-TYPE TRANSCRIPTIONAL REPRESSOR KSTR"/>
    <property type="match status" value="1"/>
</dbReference>
<dbReference type="Proteomes" id="UP000005038">
    <property type="component" value="Unassembled WGS sequence"/>
</dbReference>
<dbReference type="Gene3D" id="1.10.357.10">
    <property type="entry name" value="Tetracycline Repressor, domain 2"/>
    <property type="match status" value="1"/>
</dbReference>
<dbReference type="RefSeq" id="WP_007240930.1">
    <property type="nucleotide sequence ID" value="NZ_BAFB01000239.1"/>
</dbReference>
<dbReference type="Pfam" id="PF00440">
    <property type="entry name" value="TetR_N"/>
    <property type="match status" value="1"/>
</dbReference>
<sequence length="219" mass="23607">MSAGTPLADGRRARNMRDKQDRIFRAAADLFAERGFESVSTGQVSDRADVAAGTVFRYASTKGELLLMVLNDELRRALDVGAARAESTTDTAGAIYEMVLPLLEYAQANPENGNAYHRELLFGGSSDHYRAEGLALVAELQDRIAARLVADRVDRPAGSGTERTAAERSHADMAVLTANMIFAATALAITRASTGAHSDRDPFDDVRMQVRVAVDGYNA</sequence>
<gene>
    <name evidence="4" type="ORF">GOOTI_239_00150</name>
</gene>
<dbReference type="EMBL" id="BAFB01000239">
    <property type="protein sequence ID" value="GAB36768.1"/>
    <property type="molecule type" value="Genomic_DNA"/>
</dbReference>
<keyword evidence="1 2" id="KW-0238">DNA-binding</keyword>
<dbReference type="OrthoDB" id="4546168at2"/>
<comment type="caution">
    <text evidence="4">The sequence shown here is derived from an EMBL/GenBank/DDBJ whole genome shotgun (WGS) entry which is preliminary data.</text>
</comment>
<dbReference type="GO" id="GO:0000976">
    <property type="term" value="F:transcription cis-regulatory region binding"/>
    <property type="evidence" value="ECO:0007669"/>
    <property type="project" value="TreeGrafter"/>
</dbReference>
<dbReference type="STRING" id="1108044.GOOTI_239_00150"/>
<dbReference type="InterPro" id="IPR001647">
    <property type="entry name" value="HTH_TetR"/>
</dbReference>
<proteinExistence type="predicted"/>
<evidence type="ECO:0000313" key="5">
    <source>
        <dbReference type="Proteomes" id="UP000005038"/>
    </source>
</evidence>
<evidence type="ECO:0000313" key="4">
    <source>
        <dbReference type="EMBL" id="GAB36768.1"/>
    </source>
</evidence>
<dbReference type="PRINTS" id="PR00455">
    <property type="entry name" value="HTHTETR"/>
</dbReference>
<reference evidence="4" key="1">
    <citation type="submission" date="2012-02" db="EMBL/GenBank/DDBJ databases">
        <title>Whole genome shotgun sequence of Gordonia otitidis NBRC 100426.</title>
        <authorList>
            <person name="Yoshida I."/>
            <person name="Hosoyama A."/>
            <person name="Tsuchikane K."/>
            <person name="Katsumata H."/>
            <person name="Yamazaki S."/>
            <person name="Fujita N."/>
        </authorList>
    </citation>
    <scope>NUCLEOTIDE SEQUENCE [LARGE SCALE GENOMIC DNA]</scope>
    <source>
        <strain evidence="4">NBRC 100426</strain>
    </source>
</reference>
<dbReference type="AlphaFoldDB" id="H5TTG0"/>